<dbReference type="STRING" id="4155.A0A022PW44"/>
<keyword evidence="5" id="KW-0732">Signal</keyword>
<dbReference type="InterPro" id="IPR039391">
    <property type="entry name" value="Phytocyanin-like"/>
</dbReference>
<dbReference type="PROSITE" id="PS00196">
    <property type="entry name" value="COPPER_BLUE"/>
    <property type="match status" value="1"/>
</dbReference>
<feature type="chain" id="PRO_5001503592" description="Phytocyanin domain-containing protein" evidence="5">
    <location>
        <begin position="22"/>
        <end position="153"/>
    </location>
</feature>
<sequence>MGGKVMLLLLVVMIVCGGCECKGGKVYKVGGSSGWTNIGPLPYKSWPSSIAFHVGDTLLFEYKKEFHNVVRVTHTNFNNCNSTNPYHTWSTGNDSFTIPRHGHFYFICGVPGHCQSGQKIDIRVPISVPAPSPQSPSLPGPTSVSVAPAPSPK</sequence>
<feature type="domain" description="Phytocyanin" evidence="6">
    <location>
        <begin position="25"/>
        <end position="126"/>
    </location>
</feature>
<evidence type="ECO:0000256" key="4">
    <source>
        <dbReference type="SAM" id="MobiDB-lite"/>
    </source>
</evidence>
<proteinExistence type="predicted"/>
<dbReference type="FunFam" id="2.60.40.420:FF:000003">
    <property type="entry name" value="Blue copper"/>
    <property type="match status" value="1"/>
</dbReference>
<reference evidence="7 8" key="1">
    <citation type="journal article" date="2013" name="Proc. Natl. Acad. Sci. U.S.A.">
        <title>Fine-scale variation in meiotic recombination in Mimulus inferred from population shotgun sequencing.</title>
        <authorList>
            <person name="Hellsten U."/>
            <person name="Wright K.M."/>
            <person name="Jenkins J."/>
            <person name="Shu S."/>
            <person name="Yuan Y."/>
            <person name="Wessler S.R."/>
            <person name="Schmutz J."/>
            <person name="Willis J.H."/>
            <person name="Rokhsar D.S."/>
        </authorList>
    </citation>
    <scope>NUCLEOTIDE SEQUENCE [LARGE SCALE GENOMIC DNA]</scope>
    <source>
        <strain evidence="8">cv. DUN x IM62</strain>
    </source>
</reference>
<feature type="compositionally biased region" description="Pro residues" evidence="4">
    <location>
        <begin position="128"/>
        <end position="139"/>
    </location>
</feature>
<evidence type="ECO:0000256" key="3">
    <source>
        <dbReference type="ARBA" id="ARBA00023180"/>
    </source>
</evidence>
<dbReference type="PANTHER" id="PTHR33021:SF235">
    <property type="entry name" value="COPPER ION BINDING _ ELECTRON CARRIER PROTEIN-RELATED"/>
    <property type="match status" value="1"/>
</dbReference>
<keyword evidence="2" id="KW-0186">Copper</keyword>
<dbReference type="CDD" id="cd04216">
    <property type="entry name" value="Phytocyanin"/>
    <property type="match status" value="1"/>
</dbReference>
<dbReference type="Proteomes" id="UP000030748">
    <property type="component" value="Unassembled WGS sequence"/>
</dbReference>
<protein>
    <recommendedName>
        <fullName evidence="6">Phytocyanin domain-containing protein</fullName>
    </recommendedName>
</protein>
<evidence type="ECO:0000256" key="5">
    <source>
        <dbReference type="SAM" id="SignalP"/>
    </source>
</evidence>
<dbReference type="eggNOG" id="ENOG502S1FC">
    <property type="taxonomic scope" value="Eukaryota"/>
</dbReference>
<evidence type="ECO:0000256" key="2">
    <source>
        <dbReference type="ARBA" id="ARBA00023008"/>
    </source>
</evidence>
<dbReference type="EMBL" id="KI632310">
    <property type="protein sequence ID" value="EYU19038.1"/>
    <property type="molecule type" value="Genomic_DNA"/>
</dbReference>
<keyword evidence="3" id="KW-0325">Glycoprotein</keyword>
<keyword evidence="1" id="KW-0479">Metal-binding</keyword>
<dbReference type="AlphaFoldDB" id="A0A022PW44"/>
<evidence type="ECO:0000313" key="8">
    <source>
        <dbReference type="Proteomes" id="UP000030748"/>
    </source>
</evidence>
<dbReference type="SUPFAM" id="SSF49503">
    <property type="entry name" value="Cupredoxins"/>
    <property type="match status" value="1"/>
</dbReference>
<dbReference type="PANTHER" id="PTHR33021">
    <property type="entry name" value="BLUE COPPER PROTEIN"/>
    <property type="match status" value="1"/>
</dbReference>
<organism evidence="7 8">
    <name type="scientific">Erythranthe guttata</name>
    <name type="common">Yellow monkey flower</name>
    <name type="synonym">Mimulus guttatus</name>
    <dbReference type="NCBI Taxonomy" id="4155"/>
    <lineage>
        <taxon>Eukaryota</taxon>
        <taxon>Viridiplantae</taxon>
        <taxon>Streptophyta</taxon>
        <taxon>Embryophyta</taxon>
        <taxon>Tracheophyta</taxon>
        <taxon>Spermatophyta</taxon>
        <taxon>Magnoliopsida</taxon>
        <taxon>eudicotyledons</taxon>
        <taxon>Gunneridae</taxon>
        <taxon>Pentapetalae</taxon>
        <taxon>asterids</taxon>
        <taxon>lamiids</taxon>
        <taxon>Lamiales</taxon>
        <taxon>Phrymaceae</taxon>
        <taxon>Erythranthe</taxon>
    </lineage>
</organism>
<dbReference type="InterPro" id="IPR028871">
    <property type="entry name" value="BlueCu_1_BS"/>
</dbReference>
<dbReference type="InterPro" id="IPR008972">
    <property type="entry name" value="Cupredoxin"/>
</dbReference>
<name>A0A022PW44_ERYGU</name>
<feature type="signal peptide" evidence="5">
    <location>
        <begin position="1"/>
        <end position="21"/>
    </location>
</feature>
<keyword evidence="8" id="KW-1185">Reference proteome</keyword>
<dbReference type="Pfam" id="PF02298">
    <property type="entry name" value="Cu_bind_like"/>
    <property type="match status" value="1"/>
</dbReference>
<accession>A0A022PW44</accession>
<evidence type="ECO:0000256" key="1">
    <source>
        <dbReference type="ARBA" id="ARBA00022723"/>
    </source>
</evidence>
<dbReference type="PROSITE" id="PS51485">
    <property type="entry name" value="PHYTOCYANIN"/>
    <property type="match status" value="1"/>
</dbReference>
<dbReference type="InterPro" id="IPR003245">
    <property type="entry name" value="Phytocyanin_dom"/>
</dbReference>
<feature type="region of interest" description="Disordered" evidence="4">
    <location>
        <begin position="128"/>
        <end position="153"/>
    </location>
</feature>
<evidence type="ECO:0000313" key="7">
    <source>
        <dbReference type="EMBL" id="EYU19038.1"/>
    </source>
</evidence>
<dbReference type="GO" id="GO:0005886">
    <property type="term" value="C:plasma membrane"/>
    <property type="evidence" value="ECO:0000318"/>
    <property type="project" value="GO_Central"/>
</dbReference>
<gene>
    <name evidence="7" type="ORF">MIMGU_mgv1a026525mg</name>
</gene>
<feature type="non-terminal residue" evidence="7">
    <location>
        <position position="153"/>
    </location>
</feature>
<dbReference type="GO" id="GO:0046872">
    <property type="term" value="F:metal ion binding"/>
    <property type="evidence" value="ECO:0007669"/>
    <property type="project" value="UniProtKB-KW"/>
</dbReference>
<dbReference type="Gene3D" id="2.60.40.420">
    <property type="entry name" value="Cupredoxins - blue copper proteins"/>
    <property type="match status" value="1"/>
</dbReference>
<dbReference type="GO" id="GO:0009055">
    <property type="term" value="F:electron transfer activity"/>
    <property type="evidence" value="ECO:0007669"/>
    <property type="project" value="InterPro"/>
</dbReference>
<evidence type="ECO:0000259" key="6">
    <source>
        <dbReference type="PROSITE" id="PS51485"/>
    </source>
</evidence>
<feature type="compositionally biased region" description="Low complexity" evidence="4">
    <location>
        <begin position="143"/>
        <end position="153"/>
    </location>
</feature>